<evidence type="ECO:0000256" key="5">
    <source>
        <dbReference type="ARBA" id="ARBA00022827"/>
    </source>
</evidence>
<comment type="similarity">
    <text evidence="3">Belongs to the paxM FAD-dependent monooxygenase family.</text>
</comment>
<evidence type="ECO:0000256" key="1">
    <source>
        <dbReference type="ARBA" id="ARBA00001974"/>
    </source>
</evidence>
<sequence>MDASNFKVIVVGAGPAGLTAAHSLSLAGIDYVVLEGRDEMFVDSGASLVLGPQSLRVMQQFGLLSRLKEIGGEMQHTKSYDLDGNVFENHHNFRLMRANHGIGPLAFHRSQLIETIYGGLPVRAKSQILTGKKVVDIEADADGVKVHCSDGTVHEGSIVLGADGVYSRTRRIMRKLALAEDPSREWDAEVPFTTAYKCMWCSFPRPAGSEPGEGYNTHHTDKSSMYISGSERSWIFLYQKLPQETRERTSYSIKDAEEFAATFADFRITDTLKVEDALARRMTAGMANLEEGILQHWSWGRIVLVGDACHKYTPNAGLGFNNGVQDVVALCNRLQAARAACGGKPLDAAALSGLFAEYQRERYERAEEDRYKSAHITRIHAWSDRLHWIIARFILPFQFVQRLLTNYLARKTISTALLLNYVSAEEPFVGLVPWLHKMPGFVSKE</sequence>
<dbReference type="PRINTS" id="PR00420">
    <property type="entry name" value="RNGMNOXGNASE"/>
</dbReference>
<reference evidence="8" key="1">
    <citation type="submission" date="2021-03" db="EMBL/GenBank/DDBJ databases">
        <title>Revisited historic fungal species revealed as producer of novel bioactive compounds through whole genome sequencing and comparative genomics.</title>
        <authorList>
            <person name="Vignolle G.A."/>
            <person name="Hochenegger N."/>
            <person name="Mach R.L."/>
            <person name="Mach-Aigner A.R."/>
            <person name="Javad Rahimi M."/>
            <person name="Salim K.A."/>
            <person name="Chan C.M."/>
            <person name="Lim L.B.L."/>
            <person name="Cai F."/>
            <person name="Druzhinina I.S."/>
            <person name="U'Ren J.M."/>
            <person name="Derntl C."/>
        </authorList>
    </citation>
    <scope>NUCLEOTIDE SEQUENCE</scope>
    <source>
        <strain evidence="8">TUCIM 5799</strain>
    </source>
</reference>
<evidence type="ECO:0000259" key="7">
    <source>
        <dbReference type="Pfam" id="PF01494"/>
    </source>
</evidence>
<dbReference type="EMBL" id="JAFIMR010000005">
    <property type="protein sequence ID" value="KAI1879015.1"/>
    <property type="molecule type" value="Genomic_DNA"/>
</dbReference>
<dbReference type="PANTHER" id="PTHR47356:SF2">
    <property type="entry name" value="FAD-BINDING DOMAIN-CONTAINING PROTEIN-RELATED"/>
    <property type="match status" value="1"/>
</dbReference>
<protein>
    <recommendedName>
        <fullName evidence="7">FAD-binding domain-containing protein</fullName>
    </recommendedName>
</protein>
<gene>
    <name evidence="8" type="ORF">JX265_003192</name>
</gene>
<dbReference type="InterPro" id="IPR050562">
    <property type="entry name" value="FAD_mOase_fung"/>
</dbReference>
<keyword evidence="5" id="KW-0274">FAD</keyword>
<evidence type="ECO:0000256" key="3">
    <source>
        <dbReference type="ARBA" id="ARBA00007992"/>
    </source>
</evidence>
<evidence type="ECO:0000256" key="4">
    <source>
        <dbReference type="ARBA" id="ARBA00022630"/>
    </source>
</evidence>
<dbReference type="AlphaFoldDB" id="A0A9P9WTR6"/>
<dbReference type="Gene3D" id="3.50.50.60">
    <property type="entry name" value="FAD/NAD(P)-binding domain"/>
    <property type="match status" value="1"/>
</dbReference>
<dbReference type="GO" id="GO:0004497">
    <property type="term" value="F:monooxygenase activity"/>
    <property type="evidence" value="ECO:0007669"/>
    <property type="project" value="InterPro"/>
</dbReference>
<dbReference type="InterPro" id="IPR002938">
    <property type="entry name" value="FAD-bd"/>
</dbReference>
<dbReference type="InterPro" id="IPR036188">
    <property type="entry name" value="FAD/NAD-bd_sf"/>
</dbReference>
<dbReference type="Pfam" id="PF01494">
    <property type="entry name" value="FAD_binding_3"/>
    <property type="match status" value="1"/>
</dbReference>
<keyword evidence="4" id="KW-0285">Flavoprotein</keyword>
<name>A0A9P9WTR6_9PEZI</name>
<keyword evidence="6" id="KW-0560">Oxidoreductase</keyword>
<organism evidence="8 9">
    <name type="scientific">Neoarthrinium moseri</name>
    <dbReference type="NCBI Taxonomy" id="1658444"/>
    <lineage>
        <taxon>Eukaryota</taxon>
        <taxon>Fungi</taxon>
        <taxon>Dikarya</taxon>
        <taxon>Ascomycota</taxon>
        <taxon>Pezizomycotina</taxon>
        <taxon>Sordariomycetes</taxon>
        <taxon>Xylariomycetidae</taxon>
        <taxon>Amphisphaeriales</taxon>
        <taxon>Apiosporaceae</taxon>
        <taxon>Neoarthrinium</taxon>
    </lineage>
</organism>
<dbReference type="SUPFAM" id="SSF51905">
    <property type="entry name" value="FAD/NAD(P)-binding domain"/>
    <property type="match status" value="1"/>
</dbReference>
<comment type="cofactor">
    <cofactor evidence="1">
        <name>FAD</name>
        <dbReference type="ChEBI" id="CHEBI:57692"/>
    </cofactor>
</comment>
<evidence type="ECO:0000256" key="2">
    <source>
        <dbReference type="ARBA" id="ARBA00005179"/>
    </source>
</evidence>
<dbReference type="PANTHER" id="PTHR47356">
    <property type="entry name" value="FAD-DEPENDENT MONOOXYGENASE ASQG-RELATED"/>
    <property type="match status" value="1"/>
</dbReference>
<feature type="domain" description="FAD-binding" evidence="7">
    <location>
        <begin position="7"/>
        <end position="365"/>
    </location>
</feature>
<evidence type="ECO:0000256" key="6">
    <source>
        <dbReference type="ARBA" id="ARBA00023002"/>
    </source>
</evidence>
<comment type="caution">
    <text evidence="8">The sequence shown here is derived from an EMBL/GenBank/DDBJ whole genome shotgun (WGS) entry which is preliminary data.</text>
</comment>
<dbReference type="GO" id="GO:0071949">
    <property type="term" value="F:FAD binding"/>
    <property type="evidence" value="ECO:0007669"/>
    <property type="project" value="InterPro"/>
</dbReference>
<dbReference type="Proteomes" id="UP000829685">
    <property type="component" value="Unassembled WGS sequence"/>
</dbReference>
<proteinExistence type="inferred from homology"/>
<comment type="pathway">
    <text evidence="2">Secondary metabolite biosynthesis.</text>
</comment>
<evidence type="ECO:0000313" key="8">
    <source>
        <dbReference type="EMBL" id="KAI1879015.1"/>
    </source>
</evidence>
<accession>A0A9P9WTR6</accession>
<keyword evidence="9" id="KW-1185">Reference proteome</keyword>
<evidence type="ECO:0000313" key="9">
    <source>
        <dbReference type="Proteomes" id="UP000829685"/>
    </source>
</evidence>